<gene>
    <name evidence="1" type="ORF">RCC_01686</name>
</gene>
<protein>
    <submittedName>
        <fullName evidence="1">Uncharacterized protein</fullName>
    </submittedName>
</protein>
<keyword evidence="2" id="KW-1185">Reference proteome</keyword>
<reference evidence="1 2" key="1">
    <citation type="submission" date="2016-03" db="EMBL/GenBank/DDBJ databases">
        <authorList>
            <person name="Ploux O."/>
        </authorList>
    </citation>
    <scope>NUCLEOTIDE SEQUENCE [LARGE SCALE GENOMIC DNA]</scope>
    <source>
        <strain evidence="1 2">URUG2</strain>
    </source>
</reference>
<evidence type="ECO:0000313" key="2">
    <source>
        <dbReference type="Proteomes" id="UP000225277"/>
    </source>
</evidence>
<accession>A0A2D3USY6</accession>
<organism evidence="1 2">
    <name type="scientific">Ramularia collo-cygni</name>
    <dbReference type="NCBI Taxonomy" id="112498"/>
    <lineage>
        <taxon>Eukaryota</taxon>
        <taxon>Fungi</taxon>
        <taxon>Dikarya</taxon>
        <taxon>Ascomycota</taxon>
        <taxon>Pezizomycotina</taxon>
        <taxon>Dothideomycetes</taxon>
        <taxon>Dothideomycetidae</taxon>
        <taxon>Mycosphaerellales</taxon>
        <taxon>Mycosphaerellaceae</taxon>
        <taxon>Ramularia</taxon>
    </lineage>
</organism>
<proteinExistence type="predicted"/>
<dbReference type="RefSeq" id="XP_023622745.1">
    <property type="nucleotide sequence ID" value="XM_023766977.1"/>
</dbReference>
<dbReference type="Proteomes" id="UP000225277">
    <property type="component" value="Unassembled WGS sequence"/>
</dbReference>
<sequence length="201" mass="22279">MLAFGDVDPPRGNDRGLCDAEVYNQVWLLQRSVEEVLGELIPRPFKEALPAEEVVRKLEILEGALREQIETSGRVEQVLHLPRDFTTLMRLTDGVHGAGVPSETDHLELVFPLERQVVEEGILKQLRYWARYRCEGIVIAGWKIGGGVQHRGIYYVLLCCRAGGDGGGGDDGGGDDGDSLCCSWKVFDHVDVEVDVYEDLG</sequence>
<dbReference type="GeneID" id="35596921"/>
<evidence type="ECO:0000313" key="1">
    <source>
        <dbReference type="EMBL" id="CZT15850.1"/>
    </source>
</evidence>
<dbReference type="EMBL" id="FJUY01000002">
    <property type="protein sequence ID" value="CZT15850.1"/>
    <property type="molecule type" value="Genomic_DNA"/>
</dbReference>
<name>A0A2D3USY6_9PEZI</name>
<dbReference type="AlphaFoldDB" id="A0A2D3USY6"/>